<dbReference type="SUPFAM" id="SSF46589">
    <property type="entry name" value="tRNA-binding arm"/>
    <property type="match status" value="1"/>
</dbReference>
<feature type="non-terminal residue" evidence="4">
    <location>
        <position position="1"/>
    </location>
</feature>
<reference evidence="4 5" key="1">
    <citation type="submission" date="2018-01" db="EMBL/GenBank/DDBJ databases">
        <title>Metagenomic assembled genomes from two thermal pools in the Uzon Caldera, Kamchatka, Russia.</title>
        <authorList>
            <person name="Wilkins L."/>
            <person name="Ettinger C."/>
        </authorList>
    </citation>
    <scope>NUCLEOTIDE SEQUENCE [LARGE SCALE GENOMIC DNA]</scope>
    <source>
        <strain evidence="4">ARK-04</strain>
    </source>
</reference>
<dbReference type="AlphaFoldDB" id="A0A2N7Q925"/>
<keyword evidence="2" id="KW-0067">ATP-binding</keyword>
<keyword evidence="1" id="KW-0547">Nucleotide-binding</keyword>
<gene>
    <name evidence="4" type="ORF">C0169_06170</name>
</gene>
<name>A0A2N7Q925_9BACT</name>
<dbReference type="Pfam" id="PF10458">
    <property type="entry name" value="Val_tRNA-synt_C"/>
    <property type="match status" value="1"/>
</dbReference>
<dbReference type="Gene3D" id="1.10.287.380">
    <property type="entry name" value="Valyl-tRNA synthetase, C-terminal domain"/>
    <property type="match status" value="1"/>
</dbReference>
<proteinExistence type="predicted"/>
<feature type="domain" description="Valyl-tRNA synthetase tRNA-binding arm" evidence="3">
    <location>
        <begin position="53"/>
        <end position="117"/>
    </location>
</feature>
<accession>A0A2N7Q925</accession>
<protein>
    <submittedName>
        <fullName evidence="4">Valine--tRNA ligase</fullName>
    </submittedName>
</protein>
<dbReference type="GO" id="GO:0005524">
    <property type="term" value="F:ATP binding"/>
    <property type="evidence" value="ECO:0007669"/>
    <property type="project" value="UniProtKB-KW"/>
</dbReference>
<organism evidence="4 5">
    <name type="scientific">Thermodesulfobacterium geofontis</name>
    <dbReference type="NCBI Taxonomy" id="1295609"/>
    <lineage>
        <taxon>Bacteria</taxon>
        <taxon>Pseudomonadati</taxon>
        <taxon>Thermodesulfobacteriota</taxon>
        <taxon>Thermodesulfobacteria</taxon>
        <taxon>Thermodesulfobacteriales</taxon>
        <taxon>Thermodesulfobacteriaceae</taxon>
        <taxon>Thermodesulfobacterium</taxon>
    </lineage>
</organism>
<dbReference type="GO" id="GO:0005737">
    <property type="term" value="C:cytoplasm"/>
    <property type="evidence" value="ECO:0007669"/>
    <property type="project" value="InterPro"/>
</dbReference>
<dbReference type="InterPro" id="IPR019499">
    <property type="entry name" value="Val-tRNA_synth_tRNA-bd"/>
</dbReference>
<evidence type="ECO:0000259" key="3">
    <source>
        <dbReference type="Pfam" id="PF10458"/>
    </source>
</evidence>
<evidence type="ECO:0000256" key="2">
    <source>
        <dbReference type="ARBA" id="ARBA00022840"/>
    </source>
</evidence>
<dbReference type="InterPro" id="IPR010978">
    <property type="entry name" value="tRNA-bd_arm"/>
</dbReference>
<comment type="caution">
    <text evidence="4">The sequence shown here is derived from an EMBL/GenBank/DDBJ whole genome shotgun (WGS) entry which is preliminary data.</text>
</comment>
<dbReference type="InterPro" id="IPR037118">
    <property type="entry name" value="Val-tRNA_synth_C_sf"/>
</dbReference>
<dbReference type="Proteomes" id="UP000235619">
    <property type="component" value="Unassembled WGS sequence"/>
</dbReference>
<evidence type="ECO:0000313" key="5">
    <source>
        <dbReference type="Proteomes" id="UP000235619"/>
    </source>
</evidence>
<keyword evidence="4" id="KW-0436">Ligase</keyword>
<dbReference type="GO" id="GO:0004832">
    <property type="term" value="F:valine-tRNA ligase activity"/>
    <property type="evidence" value="ECO:0007669"/>
    <property type="project" value="InterPro"/>
</dbReference>
<dbReference type="GO" id="GO:0006438">
    <property type="term" value="P:valyl-tRNA aminoacylation"/>
    <property type="evidence" value="ECO:0007669"/>
    <property type="project" value="InterPro"/>
</dbReference>
<evidence type="ECO:0000313" key="4">
    <source>
        <dbReference type="EMBL" id="PMP94767.1"/>
    </source>
</evidence>
<dbReference type="EMBL" id="PNJD01000379">
    <property type="protein sequence ID" value="PMP94767.1"/>
    <property type="molecule type" value="Genomic_DNA"/>
</dbReference>
<sequence>DENEIKLIKEENEKILKLAHITSLKYVQKKPERVLKTVVQGTTVYMELPFDFDLQKEKDRFIKKLQEIDAELKSINSRLMNPVFLEKATPEVINKDKERQKELEKTKAVLLSHIEDLEV</sequence>
<evidence type="ECO:0000256" key="1">
    <source>
        <dbReference type="ARBA" id="ARBA00022741"/>
    </source>
</evidence>